<protein>
    <submittedName>
        <fullName evidence="2">Uncharacterized protein</fullName>
    </submittedName>
</protein>
<dbReference type="AlphaFoldDB" id="A0A409YLH3"/>
<accession>A0A409YLH3</accession>
<keyword evidence="3" id="KW-1185">Reference proteome</keyword>
<name>A0A409YLH3_9AGAR</name>
<proteinExistence type="predicted"/>
<gene>
    <name evidence="2" type="ORF">CVT26_000774</name>
</gene>
<feature type="region of interest" description="Disordered" evidence="1">
    <location>
        <begin position="1"/>
        <end position="47"/>
    </location>
</feature>
<reference evidence="2 3" key="1">
    <citation type="journal article" date="2018" name="Evol. Lett.">
        <title>Horizontal gene cluster transfer increased hallucinogenic mushroom diversity.</title>
        <authorList>
            <person name="Reynolds H.T."/>
            <person name="Vijayakumar V."/>
            <person name="Gluck-Thaler E."/>
            <person name="Korotkin H.B."/>
            <person name="Matheny P.B."/>
            <person name="Slot J.C."/>
        </authorList>
    </citation>
    <scope>NUCLEOTIDE SEQUENCE [LARGE SCALE GENOMIC DNA]</scope>
    <source>
        <strain evidence="2 3">SRW20</strain>
    </source>
</reference>
<dbReference type="EMBL" id="NHYE01000690">
    <property type="protein sequence ID" value="PPR03911.1"/>
    <property type="molecule type" value="Genomic_DNA"/>
</dbReference>
<evidence type="ECO:0000313" key="3">
    <source>
        <dbReference type="Proteomes" id="UP000284706"/>
    </source>
</evidence>
<dbReference type="Proteomes" id="UP000284706">
    <property type="component" value="Unassembled WGS sequence"/>
</dbReference>
<evidence type="ECO:0000256" key="1">
    <source>
        <dbReference type="SAM" id="MobiDB-lite"/>
    </source>
</evidence>
<evidence type="ECO:0000313" key="2">
    <source>
        <dbReference type="EMBL" id="PPR03911.1"/>
    </source>
</evidence>
<feature type="region of interest" description="Disordered" evidence="1">
    <location>
        <begin position="68"/>
        <end position="94"/>
    </location>
</feature>
<organism evidence="2 3">
    <name type="scientific">Gymnopilus dilepis</name>
    <dbReference type="NCBI Taxonomy" id="231916"/>
    <lineage>
        <taxon>Eukaryota</taxon>
        <taxon>Fungi</taxon>
        <taxon>Dikarya</taxon>
        <taxon>Basidiomycota</taxon>
        <taxon>Agaricomycotina</taxon>
        <taxon>Agaricomycetes</taxon>
        <taxon>Agaricomycetidae</taxon>
        <taxon>Agaricales</taxon>
        <taxon>Agaricineae</taxon>
        <taxon>Hymenogastraceae</taxon>
        <taxon>Gymnopilus</taxon>
    </lineage>
</organism>
<comment type="caution">
    <text evidence="2">The sequence shown here is derived from an EMBL/GenBank/DDBJ whole genome shotgun (WGS) entry which is preliminary data.</text>
</comment>
<sequence>MDLLQIWDRHRRRRPGLKSPSKSPRHLKIPSKYHASKPKRSSNVRRSSTAAFCIVREILQSSSASATSCEGFNKRAADQAASSSDIGNDLGPKNDVGLRVFNSSKIREVEEQGTAAASNRE</sequence>
<dbReference type="InParanoid" id="A0A409YLH3"/>
<feature type="compositionally biased region" description="Basic residues" evidence="1">
    <location>
        <begin position="23"/>
        <end position="43"/>
    </location>
</feature>